<dbReference type="EMBL" id="JACSGR010000002">
    <property type="protein sequence ID" value="MBH5328551.1"/>
    <property type="molecule type" value="Genomic_DNA"/>
</dbReference>
<evidence type="ECO:0000313" key="2">
    <source>
        <dbReference type="EMBL" id="MBH5328551.1"/>
    </source>
</evidence>
<protein>
    <submittedName>
        <fullName evidence="2">SMI1/KNR4 family protein</fullName>
    </submittedName>
</protein>
<dbReference type="Proteomes" id="UP000768471">
    <property type="component" value="Unassembled WGS sequence"/>
</dbReference>
<dbReference type="InterPro" id="IPR037883">
    <property type="entry name" value="Knr4/Smi1-like_sf"/>
</dbReference>
<evidence type="ECO:0000313" key="3">
    <source>
        <dbReference type="Proteomes" id="UP000768471"/>
    </source>
</evidence>
<name>A0ABS0N8B3_9NEIS</name>
<sequence>MPQPEIPQNYAELRRKYKGLCGTLKQEQDQFGYELFTETHIFYDSDEIRKYSRELPKDFPAEIAAEYAGCQKQSEYDLGYITDFSSILVFGIDGSDCPFCMDFSENEATPRVIYWDAGQLIWRVIADSLENFFNLFDWG</sequence>
<gene>
    <name evidence="2" type="ORF">H9Q10_02550</name>
</gene>
<accession>A0ABS0N8B3</accession>
<feature type="domain" description="Knr4/Smi1-like" evidence="1">
    <location>
        <begin position="6"/>
        <end position="134"/>
    </location>
</feature>
<dbReference type="Gene3D" id="3.40.1580.10">
    <property type="entry name" value="SMI1/KNR4-like"/>
    <property type="match status" value="1"/>
</dbReference>
<proteinExistence type="predicted"/>
<dbReference type="InterPro" id="IPR018958">
    <property type="entry name" value="Knr4/Smi1-like_dom"/>
</dbReference>
<dbReference type="RefSeq" id="WP_197902474.1">
    <property type="nucleotide sequence ID" value="NZ_JACSGR010000002.1"/>
</dbReference>
<dbReference type="Pfam" id="PF09346">
    <property type="entry name" value="SMI1_KNR4"/>
    <property type="match status" value="1"/>
</dbReference>
<dbReference type="SUPFAM" id="SSF160631">
    <property type="entry name" value="SMI1/KNR4-like"/>
    <property type="match status" value="1"/>
</dbReference>
<evidence type="ECO:0000259" key="1">
    <source>
        <dbReference type="Pfam" id="PF09346"/>
    </source>
</evidence>
<reference evidence="2 3" key="1">
    <citation type="submission" date="2020-09" db="EMBL/GenBank/DDBJ databases">
        <title>Eikenella S3660 sp. nov., isolated from a throat swab.</title>
        <authorList>
            <person name="Buhl M."/>
        </authorList>
    </citation>
    <scope>NUCLEOTIDE SEQUENCE [LARGE SCALE GENOMIC DNA]</scope>
    <source>
        <strain evidence="2 3">S3360</strain>
    </source>
</reference>
<organism evidence="2 3">
    <name type="scientific">Eikenella glucosivorans</name>
    <dbReference type="NCBI Taxonomy" id="2766967"/>
    <lineage>
        <taxon>Bacteria</taxon>
        <taxon>Pseudomonadati</taxon>
        <taxon>Pseudomonadota</taxon>
        <taxon>Betaproteobacteria</taxon>
        <taxon>Neisseriales</taxon>
        <taxon>Neisseriaceae</taxon>
        <taxon>Eikenella</taxon>
    </lineage>
</organism>
<keyword evidence="3" id="KW-1185">Reference proteome</keyword>
<comment type="caution">
    <text evidence="2">The sequence shown here is derived from an EMBL/GenBank/DDBJ whole genome shotgun (WGS) entry which is preliminary data.</text>
</comment>